<dbReference type="Proteomes" id="UP000054549">
    <property type="component" value="Unassembled WGS sequence"/>
</dbReference>
<dbReference type="HOGENOM" id="CLU_085824_0_0_1"/>
<gene>
    <name evidence="2" type="ORF">M378DRAFT_158426</name>
</gene>
<evidence type="ECO:0000256" key="1">
    <source>
        <dbReference type="SAM" id="MobiDB-lite"/>
    </source>
</evidence>
<protein>
    <recommendedName>
        <fullName evidence="4">RRM domain-containing protein</fullName>
    </recommendedName>
</protein>
<dbReference type="OrthoDB" id="5541797at2759"/>
<reference evidence="2 3" key="1">
    <citation type="submission" date="2014-04" db="EMBL/GenBank/DDBJ databases">
        <title>Evolutionary Origins and Diversification of the Mycorrhizal Mutualists.</title>
        <authorList>
            <consortium name="DOE Joint Genome Institute"/>
            <consortium name="Mycorrhizal Genomics Consortium"/>
            <person name="Kohler A."/>
            <person name="Kuo A."/>
            <person name="Nagy L.G."/>
            <person name="Floudas D."/>
            <person name="Copeland A."/>
            <person name="Barry K.W."/>
            <person name="Cichocki N."/>
            <person name="Veneault-Fourrey C."/>
            <person name="LaButti K."/>
            <person name="Lindquist E.A."/>
            <person name="Lipzen A."/>
            <person name="Lundell T."/>
            <person name="Morin E."/>
            <person name="Murat C."/>
            <person name="Riley R."/>
            <person name="Ohm R."/>
            <person name="Sun H."/>
            <person name="Tunlid A."/>
            <person name="Henrissat B."/>
            <person name="Grigoriev I.V."/>
            <person name="Hibbett D.S."/>
            <person name="Martin F."/>
        </authorList>
    </citation>
    <scope>NUCLEOTIDE SEQUENCE [LARGE SCALE GENOMIC DNA]</scope>
    <source>
        <strain evidence="2 3">Koide BX008</strain>
    </source>
</reference>
<feature type="region of interest" description="Disordered" evidence="1">
    <location>
        <begin position="117"/>
        <end position="142"/>
    </location>
</feature>
<dbReference type="InParanoid" id="A0A0C2XI15"/>
<organism evidence="2 3">
    <name type="scientific">Amanita muscaria (strain Koide BX008)</name>
    <dbReference type="NCBI Taxonomy" id="946122"/>
    <lineage>
        <taxon>Eukaryota</taxon>
        <taxon>Fungi</taxon>
        <taxon>Dikarya</taxon>
        <taxon>Basidiomycota</taxon>
        <taxon>Agaricomycotina</taxon>
        <taxon>Agaricomycetes</taxon>
        <taxon>Agaricomycetidae</taxon>
        <taxon>Agaricales</taxon>
        <taxon>Pluteineae</taxon>
        <taxon>Amanitaceae</taxon>
        <taxon>Amanita</taxon>
    </lineage>
</organism>
<evidence type="ECO:0000313" key="2">
    <source>
        <dbReference type="EMBL" id="KIL68603.1"/>
    </source>
</evidence>
<dbReference type="AlphaFoldDB" id="A0A0C2XI15"/>
<evidence type="ECO:0008006" key="4">
    <source>
        <dbReference type="Google" id="ProtNLM"/>
    </source>
</evidence>
<accession>A0A0C2XI15</accession>
<dbReference type="EMBL" id="KN818228">
    <property type="protein sequence ID" value="KIL68603.1"/>
    <property type="molecule type" value="Genomic_DNA"/>
</dbReference>
<proteinExistence type="predicted"/>
<sequence>MSGHAAWRAAQELQRQALSVGSVRKSALKYGKHIEISQIPPTATTADIRRTIDRTKLQGVKDVALVFNHFRPTGTALISLTRPEYLKNNLKMLGSASIASKLLKFEPRLLDDADTALPRSRGAKGREEAATRGAMKGNGAHAGITNGERTVTIWGFPGKTDVPAVEFILRSFDLARNKDGKASAYKVMLPEEEFSMYSRFIVTLANVSEAHHLVRQINMTHFEPETLGNRFILRARIVN</sequence>
<name>A0A0C2XI15_AMAMK</name>
<evidence type="ECO:0000313" key="3">
    <source>
        <dbReference type="Proteomes" id="UP000054549"/>
    </source>
</evidence>
<keyword evidence="3" id="KW-1185">Reference proteome</keyword>